<dbReference type="InterPro" id="IPR004245">
    <property type="entry name" value="DUF229"/>
</dbReference>
<dbReference type="PANTHER" id="PTHR10974:SF1">
    <property type="entry name" value="FI08016P-RELATED"/>
    <property type="match status" value="1"/>
</dbReference>
<dbReference type="Pfam" id="PF02995">
    <property type="entry name" value="DUF229"/>
    <property type="match status" value="1"/>
</dbReference>
<keyword evidence="1" id="KW-0472">Membrane</keyword>
<dbReference type="PANTHER" id="PTHR10974">
    <property type="entry name" value="FI08016P-RELATED"/>
    <property type="match status" value="1"/>
</dbReference>
<proteinExistence type="predicted"/>
<dbReference type="Proteomes" id="UP000187209">
    <property type="component" value="Unassembled WGS sequence"/>
</dbReference>
<dbReference type="OrthoDB" id="5982518at2759"/>
<dbReference type="AlphaFoldDB" id="A0A1R2C7F9"/>
<name>A0A1R2C7F9_9CILI</name>
<evidence type="ECO:0000256" key="1">
    <source>
        <dbReference type="SAM" id="Phobius"/>
    </source>
</evidence>
<keyword evidence="1" id="KW-1133">Transmembrane helix</keyword>
<gene>
    <name evidence="2" type="ORF">SteCoe_13854</name>
</gene>
<keyword evidence="1" id="KW-0812">Transmembrane</keyword>
<accession>A0A1R2C7F9</accession>
<dbReference type="GO" id="GO:0005615">
    <property type="term" value="C:extracellular space"/>
    <property type="evidence" value="ECO:0007669"/>
    <property type="project" value="TreeGrafter"/>
</dbReference>
<dbReference type="EMBL" id="MPUH01000253">
    <property type="protein sequence ID" value="OMJ84946.1"/>
    <property type="molecule type" value="Genomic_DNA"/>
</dbReference>
<feature type="transmembrane region" description="Helical" evidence="1">
    <location>
        <begin position="6"/>
        <end position="23"/>
    </location>
</feature>
<organism evidence="2 3">
    <name type="scientific">Stentor coeruleus</name>
    <dbReference type="NCBI Taxonomy" id="5963"/>
    <lineage>
        <taxon>Eukaryota</taxon>
        <taxon>Sar</taxon>
        <taxon>Alveolata</taxon>
        <taxon>Ciliophora</taxon>
        <taxon>Postciliodesmatophora</taxon>
        <taxon>Heterotrichea</taxon>
        <taxon>Heterotrichida</taxon>
        <taxon>Stentoridae</taxon>
        <taxon>Stentor</taxon>
    </lineage>
</organism>
<evidence type="ECO:0000313" key="2">
    <source>
        <dbReference type="EMBL" id="OMJ84946.1"/>
    </source>
</evidence>
<protein>
    <submittedName>
        <fullName evidence="2">Uncharacterized protein</fullName>
    </submittedName>
</protein>
<comment type="caution">
    <text evidence="2">The sequence shown here is derived from an EMBL/GenBank/DDBJ whole genome shotgun (WGS) entry which is preliminary data.</text>
</comment>
<reference evidence="2 3" key="1">
    <citation type="submission" date="2016-11" db="EMBL/GenBank/DDBJ databases">
        <title>The macronuclear genome of Stentor coeruleus: a giant cell with tiny introns.</title>
        <authorList>
            <person name="Slabodnick M."/>
            <person name="Ruby J.G."/>
            <person name="Reiff S.B."/>
            <person name="Swart E.C."/>
            <person name="Gosai S."/>
            <person name="Prabakaran S."/>
            <person name="Witkowska E."/>
            <person name="Larue G.E."/>
            <person name="Fisher S."/>
            <person name="Freeman R.M."/>
            <person name="Gunawardena J."/>
            <person name="Chu W."/>
            <person name="Stover N.A."/>
            <person name="Gregory B.D."/>
            <person name="Nowacki M."/>
            <person name="Derisi J."/>
            <person name="Roy S.W."/>
            <person name="Marshall W.F."/>
            <person name="Sood P."/>
        </authorList>
    </citation>
    <scope>NUCLEOTIDE SEQUENCE [LARGE SCALE GENOMIC DNA]</scope>
    <source>
        <strain evidence="2">WM001</strain>
    </source>
</reference>
<sequence length="705" mass="82157">MVPGWVVLLCLAIYSVFIVLYSTEISRFQRNVHTSIYDPQTSLITVSPFVLEKTSKESDSKNDDQDITVFDDYQGLFHIDSSDVLSNNKKLKCNPSVMGYSQANGDFIFPPYTYPKCSTYIKEEVPISNLNYTTNTFTMECKIGEPYYLLEPNDRKGRLFLLPEIKPLIEKKKYNKPVKLEKEEFAFASCDGENYNSLIYIPRWNSTLYEETSKRMENLKLKHKPLIVLQLTIDSYSRRHFYRKLPKTVAYLNSLSSKFSAFDFLLHNVFGSSSVQNILPIFSDLPIIESEIPREYDALYNYSMWNFFKQYGFVSLLALEDCNYYFPNAIGRYPSVDYKVRSLYCVAKSILDLDHEIFSKPVQRCIGKYMSHWYTFNYTQEFSRLYKGLNQWMYLHMSTAHEATGQHAATLDEDLIEFLEFYIKTMSDEHEIAIFLHADHGMRYGNWYQDIEAYQENKLPVFFLIASNSLLDRIPGSYENLKINTQRLTTKKDLRPTINYLAHMPYGSNYENQPKSNIYVNLFTELALLNRTCEDLGISPFDCSCLVLKEFFNYEEDKEFTNLLHTIIEEALYKINTAVNTPYIGDYKLCQKLNFRKIINVYGLMLNNKVEELQIKFAVNENIAAVFEVSAFVGTHIRSPVLIASSYRNSILTYLYQGYRSRIKIVGIKRKDKYAGLCENVARKLKLKAELCICNSNTLAQFLEM</sequence>
<evidence type="ECO:0000313" key="3">
    <source>
        <dbReference type="Proteomes" id="UP000187209"/>
    </source>
</evidence>
<keyword evidence="3" id="KW-1185">Reference proteome</keyword>